<gene>
    <name evidence="2" type="ORF">LA76x_3146</name>
</gene>
<dbReference type="SUPFAM" id="SSF48452">
    <property type="entry name" value="TPR-like"/>
    <property type="match status" value="2"/>
</dbReference>
<dbReference type="EMBL" id="CP011129">
    <property type="protein sequence ID" value="ALN81274.1"/>
    <property type="molecule type" value="Genomic_DNA"/>
</dbReference>
<dbReference type="Gene3D" id="1.25.40.10">
    <property type="entry name" value="Tetratricopeptide repeat domain"/>
    <property type="match status" value="2"/>
</dbReference>
<feature type="signal peptide" evidence="1">
    <location>
        <begin position="1"/>
        <end position="31"/>
    </location>
</feature>
<reference evidence="2 3" key="1">
    <citation type="journal article" date="2015" name="BMC Genomics">
        <title>Comparative genomics and metabolic profiling of the genus Lysobacter.</title>
        <authorList>
            <person name="de Bruijn I."/>
            <person name="Cheng X."/>
            <person name="de Jager V."/>
            <person name="Exposito R.G."/>
            <person name="Watrous J."/>
            <person name="Patel N."/>
            <person name="Postma J."/>
            <person name="Dorrestein P.C."/>
            <person name="Kobayashi D."/>
            <person name="Raaijmakers J.M."/>
        </authorList>
    </citation>
    <scope>NUCLEOTIDE SEQUENCE [LARGE SCALE GENOMIC DNA]</scope>
    <source>
        <strain evidence="2 3">76</strain>
    </source>
</reference>
<organism evidence="2 3">
    <name type="scientific">Lysobacter antibioticus</name>
    <dbReference type="NCBI Taxonomy" id="84531"/>
    <lineage>
        <taxon>Bacteria</taxon>
        <taxon>Pseudomonadati</taxon>
        <taxon>Pseudomonadota</taxon>
        <taxon>Gammaproteobacteria</taxon>
        <taxon>Lysobacterales</taxon>
        <taxon>Lysobacteraceae</taxon>
        <taxon>Lysobacter</taxon>
    </lineage>
</organism>
<evidence type="ECO:0000313" key="3">
    <source>
        <dbReference type="Proteomes" id="UP000060787"/>
    </source>
</evidence>
<protein>
    <submittedName>
        <fullName evidence="2">TPR repeat family protein</fullName>
    </submittedName>
</protein>
<dbReference type="OrthoDB" id="9778494at2"/>
<dbReference type="PANTHER" id="PTHR45588:SF1">
    <property type="entry name" value="WW DOMAIN-CONTAINING PROTEIN"/>
    <property type="match status" value="1"/>
</dbReference>
<dbReference type="PANTHER" id="PTHR45588">
    <property type="entry name" value="TPR DOMAIN-CONTAINING PROTEIN"/>
    <property type="match status" value="1"/>
</dbReference>
<keyword evidence="1" id="KW-0732">Signal</keyword>
<sequence>MYLPAFRPLVLSCAVALLALALLTVSSCRNTGPTADNPPASEPAVSPPQLAMVGAHLLEGLGDYRFPVTSRNPEVQRWFDQGLMLTYGFNHDAAERSFLKATELDPDCAMCWWGAALVLGPHVNAAMDPKENGDAWTRLQRAQALAPKASERERAFIQALAARYAQNPPADRKPLDLAYAEATRKLVQQRPDDLDAATFHAEALMDLQPWDYYDEKQRPKGGTAEVVSTLESVMARNPDHAGALHLYVHAVEASSAPERGAAAADRLRELIPGSGHLVHMPAHIYSRVGRWHDAVIANQRAIEADDAYLELCRGNTQGVYPLGYVPHNHHFLWFAASMEGSSAVAHAAAKTTAERTNLQDLMRKDGFAVLQHYWMTPWFERVRFGRWDEIAKAPNPAPDLPYVTAIWHYTQAMAAVRQRRLADAQRNLEALRPLAADPAMEKLTVWNRYPLSHAARIAERVVTAEIAAARGKPDVAVAALREAIAIEDRIPYDEPPGWHAPVRQTLGAVLLDARRPAEAERVYREELLRNPGNGWSLYGLAESLRAQNKNAEATDTQREFAQAWRNADVRLTASRM</sequence>
<accession>A0A0S2FCM4</accession>
<keyword evidence="3" id="KW-1185">Reference proteome</keyword>
<dbReference type="eggNOG" id="COG0457">
    <property type="taxonomic scope" value="Bacteria"/>
</dbReference>
<dbReference type="AlphaFoldDB" id="A0A0S2FCM4"/>
<dbReference type="InterPro" id="IPR011990">
    <property type="entry name" value="TPR-like_helical_dom_sf"/>
</dbReference>
<dbReference type="PROSITE" id="PS51257">
    <property type="entry name" value="PROKAR_LIPOPROTEIN"/>
    <property type="match status" value="1"/>
</dbReference>
<dbReference type="KEGG" id="laq:GLA29479_41"/>
<name>A0A0S2FCM4_LYSAN</name>
<feature type="chain" id="PRO_5009798126" evidence="1">
    <location>
        <begin position="32"/>
        <end position="576"/>
    </location>
</feature>
<dbReference type="KEGG" id="lab:LA76x_3146"/>
<dbReference type="RefSeq" id="WP_144436257.1">
    <property type="nucleotide sequence ID" value="NZ_CP011129.1"/>
</dbReference>
<evidence type="ECO:0000256" key="1">
    <source>
        <dbReference type="SAM" id="SignalP"/>
    </source>
</evidence>
<dbReference type="Proteomes" id="UP000060787">
    <property type="component" value="Chromosome"/>
</dbReference>
<dbReference type="PATRIC" id="fig|84531.7.peg.43"/>
<proteinExistence type="predicted"/>
<evidence type="ECO:0000313" key="2">
    <source>
        <dbReference type="EMBL" id="ALN81274.1"/>
    </source>
</evidence>
<dbReference type="STRING" id="84531.LA76x_3146"/>